<sequence>MAGTASERWSAGSLGEAFRAASASRGSDPRFDRLLAVCTVLVDGVVVRSERWDDPLTGSVRAEILPPYAGGAF</sequence>
<comment type="caution">
    <text evidence="1">The sequence shown here is derived from an EMBL/GenBank/DDBJ whole genome shotgun (WGS) entry which is preliminary data.</text>
</comment>
<evidence type="ECO:0000313" key="1">
    <source>
        <dbReference type="EMBL" id="GAA3717826.1"/>
    </source>
</evidence>
<evidence type="ECO:0000313" key="2">
    <source>
        <dbReference type="Proteomes" id="UP001500051"/>
    </source>
</evidence>
<accession>A0ABP7EFL9</accession>
<dbReference type="Proteomes" id="UP001500051">
    <property type="component" value="Unassembled WGS sequence"/>
</dbReference>
<reference evidence="2" key="1">
    <citation type="journal article" date="2019" name="Int. J. Syst. Evol. Microbiol.">
        <title>The Global Catalogue of Microorganisms (GCM) 10K type strain sequencing project: providing services to taxonomists for standard genome sequencing and annotation.</title>
        <authorList>
            <consortium name="The Broad Institute Genomics Platform"/>
            <consortium name="The Broad Institute Genome Sequencing Center for Infectious Disease"/>
            <person name="Wu L."/>
            <person name="Ma J."/>
        </authorList>
    </citation>
    <scope>NUCLEOTIDE SEQUENCE [LARGE SCALE GENOMIC DNA]</scope>
    <source>
        <strain evidence="2">JCM 16548</strain>
    </source>
</reference>
<gene>
    <name evidence="1" type="ORF">GCM10022204_42200</name>
</gene>
<dbReference type="EMBL" id="BAAAYX010000026">
    <property type="protein sequence ID" value="GAA3717826.1"/>
    <property type="molecule type" value="Genomic_DNA"/>
</dbReference>
<keyword evidence="2" id="KW-1185">Reference proteome</keyword>
<evidence type="ECO:0008006" key="3">
    <source>
        <dbReference type="Google" id="ProtNLM"/>
    </source>
</evidence>
<protein>
    <recommendedName>
        <fullName evidence="3">ThiS family protein</fullName>
    </recommendedName>
</protein>
<name>A0ABP7EFL9_9ACTN</name>
<dbReference type="SUPFAM" id="SSF54285">
    <property type="entry name" value="MoaD/ThiS"/>
    <property type="match status" value="1"/>
</dbReference>
<dbReference type="InterPro" id="IPR016155">
    <property type="entry name" value="Mopterin_synth/thiamin_S_b"/>
</dbReference>
<organism evidence="1 2">
    <name type="scientific">Microlunatus aurantiacus</name>
    <dbReference type="NCBI Taxonomy" id="446786"/>
    <lineage>
        <taxon>Bacteria</taxon>
        <taxon>Bacillati</taxon>
        <taxon>Actinomycetota</taxon>
        <taxon>Actinomycetes</taxon>
        <taxon>Propionibacteriales</taxon>
        <taxon>Propionibacteriaceae</taxon>
        <taxon>Microlunatus</taxon>
    </lineage>
</organism>
<proteinExistence type="predicted"/>